<sequence>MLNINNSNEVNYFLDHNAPVINLSDSIKKKVTCSLDNMIKNFNIDNQMSIKVIHNYISKDTVKGNTTMKNIIDTILLQLPPSFDSFMQQNMSNVKR</sequence>
<name>A0A820QIR3_9BILA</name>
<evidence type="ECO:0000313" key="2">
    <source>
        <dbReference type="Proteomes" id="UP000663851"/>
    </source>
</evidence>
<evidence type="ECO:0000313" key="1">
    <source>
        <dbReference type="EMBL" id="CAF4423480.1"/>
    </source>
</evidence>
<accession>A0A820QIR3</accession>
<dbReference type="AlphaFoldDB" id="A0A820QIR3"/>
<protein>
    <submittedName>
        <fullName evidence="1">Uncharacterized protein</fullName>
    </submittedName>
</protein>
<gene>
    <name evidence="1" type="ORF">HFQ381_LOCUS21779</name>
</gene>
<comment type="caution">
    <text evidence="1">The sequence shown here is derived from an EMBL/GenBank/DDBJ whole genome shotgun (WGS) entry which is preliminary data.</text>
</comment>
<dbReference type="EMBL" id="CAJOBO010001986">
    <property type="protein sequence ID" value="CAF4423480.1"/>
    <property type="molecule type" value="Genomic_DNA"/>
</dbReference>
<dbReference type="Proteomes" id="UP000663851">
    <property type="component" value="Unassembled WGS sequence"/>
</dbReference>
<organism evidence="1 2">
    <name type="scientific">Rotaria socialis</name>
    <dbReference type="NCBI Taxonomy" id="392032"/>
    <lineage>
        <taxon>Eukaryota</taxon>
        <taxon>Metazoa</taxon>
        <taxon>Spiralia</taxon>
        <taxon>Gnathifera</taxon>
        <taxon>Rotifera</taxon>
        <taxon>Eurotatoria</taxon>
        <taxon>Bdelloidea</taxon>
        <taxon>Philodinida</taxon>
        <taxon>Philodinidae</taxon>
        <taxon>Rotaria</taxon>
    </lineage>
</organism>
<proteinExistence type="predicted"/>
<reference evidence="1" key="1">
    <citation type="submission" date="2021-02" db="EMBL/GenBank/DDBJ databases">
        <authorList>
            <person name="Nowell W R."/>
        </authorList>
    </citation>
    <scope>NUCLEOTIDE SEQUENCE</scope>
</reference>